<feature type="transmembrane region" description="Helical" evidence="7">
    <location>
        <begin position="177"/>
        <end position="197"/>
    </location>
</feature>
<evidence type="ECO:0000256" key="4">
    <source>
        <dbReference type="ARBA" id="ARBA00022692"/>
    </source>
</evidence>
<feature type="transmembrane region" description="Helical" evidence="7">
    <location>
        <begin position="209"/>
        <end position="230"/>
    </location>
</feature>
<evidence type="ECO:0000313" key="12">
    <source>
        <dbReference type="Proteomes" id="UP000600220"/>
    </source>
</evidence>
<dbReference type="PANTHER" id="PTHR32322:SF18">
    <property type="entry name" value="S-ADENOSYLMETHIONINE_S-ADENOSYLHOMOCYSTEINE TRANSPORTER"/>
    <property type="match status" value="1"/>
</dbReference>
<evidence type="ECO:0000256" key="2">
    <source>
        <dbReference type="ARBA" id="ARBA00007362"/>
    </source>
</evidence>
<comment type="similarity">
    <text evidence="2">Belongs to the EamA transporter family.</text>
</comment>
<evidence type="ECO:0000256" key="3">
    <source>
        <dbReference type="ARBA" id="ARBA00022475"/>
    </source>
</evidence>
<evidence type="ECO:0000256" key="1">
    <source>
        <dbReference type="ARBA" id="ARBA00004651"/>
    </source>
</evidence>
<reference evidence="10 11" key="1">
    <citation type="journal article" date="2018" name="Vet. Microbiol.">
        <title>Clonal diversity and geographic distribution of methicillin-resistant Staphylococcus pseudintermedius from Australian animals: Discovery of novel sequence types.</title>
        <authorList>
            <person name="Worthing K.A."/>
            <person name="Abraham S."/>
            <person name="Coombs G.W."/>
            <person name="Pang S."/>
            <person name="Saputra S."/>
            <person name="Jordan D."/>
            <person name="Trott D.J."/>
            <person name="Norris J.M."/>
        </authorList>
    </citation>
    <scope>NUCLEOTIDE SEQUENCE [LARGE SCALE GENOMIC DNA]</scope>
    <source>
        <strain evidence="10 11">ST525 1</strain>
    </source>
</reference>
<feature type="domain" description="EamA" evidence="8">
    <location>
        <begin position="3"/>
        <end position="134"/>
    </location>
</feature>
<evidence type="ECO:0000313" key="10">
    <source>
        <dbReference type="EMBL" id="PWZ73315.1"/>
    </source>
</evidence>
<evidence type="ECO:0000256" key="5">
    <source>
        <dbReference type="ARBA" id="ARBA00022989"/>
    </source>
</evidence>
<dbReference type="InterPro" id="IPR000620">
    <property type="entry name" value="EamA_dom"/>
</dbReference>
<evidence type="ECO:0000256" key="6">
    <source>
        <dbReference type="ARBA" id="ARBA00023136"/>
    </source>
</evidence>
<feature type="transmembrane region" description="Helical" evidence="7">
    <location>
        <begin position="85"/>
        <end position="107"/>
    </location>
</feature>
<dbReference type="AlphaFoldDB" id="A0A2A4EIB5"/>
<feature type="transmembrane region" description="Helical" evidence="7">
    <location>
        <begin position="266"/>
        <end position="283"/>
    </location>
</feature>
<dbReference type="RefSeq" id="WP_020219437.1">
    <property type="nucleotide sequence ID" value="NZ_BAAFHP010000008.1"/>
</dbReference>
<dbReference type="Pfam" id="PF00892">
    <property type="entry name" value="EamA"/>
    <property type="match status" value="2"/>
</dbReference>
<gene>
    <name evidence="10" type="ORF">DD902_11255</name>
    <name evidence="9" type="ORF">EGV54_13265</name>
</gene>
<dbReference type="EMBL" id="AAXKXX010000034">
    <property type="protein sequence ID" value="EGQ4386021.1"/>
    <property type="molecule type" value="Genomic_DNA"/>
</dbReference>
<feature type="transmembrane region" description="Helical" evidence="7">
    <location>
        <begin position="144"/>
        <end position="165"/>
    </location>
</feature>
<evidence type="ECO:0000313" key="9">
    <source>
        <dbReference type="EMBL" id="EGQ4386021.1"/>
    </source>
</evidence>
<dbReference type="Proteomes" id="UP000246800">
    <property type="component" value="Unassembled WGS sequence"/>
</dbReference>
<evidence type="ECO:0000313" key="11">
    <source>
        <dbReference type="Proteomes" id="UP000246800"/>
    </source>
</evidence>
<dbReference type="InterPro" id="IPR050638">
    <property type="entry name" value="AA-Vitamin_Transporters"/>
</dbReference>
<dbReference type="SUPFAM" id="SSF103481">
    <property type="entry name" value="Multidrug resistance efflux transporter EmrE"/>
    <property type="match status" value="2"/>
</dbReference>
<keyword evidence="4 7" id="KW-0812">Transmembrane</keyword>
<feature type="transmembrane region" description="Helical" evidence="7">
    <location>
        <begin position="59"/>
        <end position="79"/>
    </location>
</feature>
<keyword evidence="6 7" id="KW-0472">Membrane</keyword>
<evidence type="ECO:0000256" key="7">
    <source>
        <dbReference type="SAM" id="Phobius"/>
    </source>
</evidence>
<name>A0A2A4EIB5_STAPS</name>
<keyword evidence="3" id="KW-1003">Cell membrane</keyword>
<comment type="subcellular location">
    <subcellularLocation>
        <location evidence="1">Cell membrane</location>
        <topology evidence="1">Multi-pass membrane protein</topology>
    </subcellularLocation>
</comment>
<protein>
    <submittedName>
        <fullName evidence="9">DMT family transporter</fullName>
    </submittedName>
    <submittedName>
        <fullName evidence="10">EamA/RhaT family transporter</fullName>
    </submittedName>
</protein>
<dbReference type="EMBL" id="QEIT01000073">
    <property type="protein sequence ID" value="PWZ73315.1"/>
    <property type="molecule type" value="Genomic_DNA"/>
</dbReference>
<accession>A0A2A4EIB5</accession>
<organism evidence="10 11">
    <name type="scientific">Staphylococcus pseudintermedius</name>
    <dbReference type="NCBI Taxonomy" id="283734"/>
    <lineage>
        <taxon>Bacteria</taxon>
        <taxon>Bacillati</taxon>
        <taxon>Bacillota</taxon>
        <taxon>Bacilli</taxon>
        <taxon>Bacillales</taxon>
        <taxon>Staphylococcaceae</taxon>
        <taxon>Staphylococcus</taxon>
        <taxon>Staphylococcus intermedius group</taxon>
    </lineage>
</organism>
<feature type="domain" description="EamA" evidence="8">
    <location>
        <begin position="147"/>
        <end position="283"/>
    </location>
</feature>
<dbReference type="Proteomes" id="UP000600220">
    <property type="component" value="Unassembled WGS sequence"/>
</dbReference>
<comment type="caution">
    <text evidence="10">The sequence shown here is derived from an EMBL/GenBank/DDBJ whole genome shotgun (WGS) entry which is preliminary data.</text>
</comment>
<reference evidence="9 12" key="2">
    <citation type="submission" date="2018-11" db="EMBL/GenBank/DDBJ databases">
        <authorList>
            <consortium name="Veterinary Laboratory Investigation and Response Network"/>
        </authorList>
    </citation>
    <scope>NUCLEOTIDE SEQUENCE [LARGE SCALE GENOMIC DNA]</scope>
    <source>
        <strain evidence="9 12">SPSE-18-VL-LA-PA-Ryan-0021</strain>
    </source>
</reference>
<dbReference type="InterPro" id="IPR037185">
    <property type="entry name" value="EmrE-like"/>
</dbReference>
<dbReference type="GO" id="GO:0005886">
    <property type="term" value="C:plasma membrane"/>
    <property type="evidence" value="ECO:0007669"/>
    <property type="project" value="UniProtKB-SubCell"/>
</dbReference>
<sequence length="289" mass="31963">MNYLMYLFCMFIWGLNFIAVKIQGNSVSLEVALLYRSIIALLLFLALLSLIYKKIDLKNINFLTVVSFGLCNFTISYLLLYYGTFYSSAAIVTLIFSMKAIITPVFISVVFRTQVSKRIYFGGILGLLSVFIIIYPDLHKLPSSFYIGVLFALLGTVVTSIGDVLSAYNSQKKTNPVIANVIGMSGAVIFLIVYTYINGDSYSIPTEINFWFGLIYLAVFASFLAWLFYLKLISNIGASESGYMVAMFPAIGGAASVFMGESQLNMNLLIGIVLACIGAYLALRKPNRA</sequence>
<feature type="transmembrane region" description="Helical" evidence="7">
    <location>
        <begin position="5"/>
        <end position="22"/>
    </location>
</feature>
<evidence type="ECO:0000259" key="8">
    <source>
        <dbReference type="Pfam" id="PF00892"/>
    </source>
</evidence>
<keyword evidence="12" id="KW-1185">Reference proteome</keyword>
<dbReference type="PANTHER" id="PTHR32322">
    <property type="entry name" value="INNER MEMBRANE TRANSPORTER"/>
    <property type="match status" value="1"/>
</dbReference>
<feature type="transmembrane region" description="Helical" evidence="7">
    <location>
        <begin position="242"/>
        <end position="260"/>
    </location>
</feature>
<feature type="transmembrane region" description="Helical" evidence="7">
    <location>
        <begin position="119"/>
        <end position="138"/>
    </location>
</feature>
<proteinExistence type="inferred from homology"/>
<keyword evidence="5 7" id="KW-1133">Transmembrane helix</keyword>
<feature type="transmembrane region" description="Helical" evidence="7">
    <location>
        <begin position="34"/>
        <end position="52"/>
    </location>
</feature>